<gene>
    <name evidence="2" type="ordered locus">Tola_2768</name>
</gene>
<dbReference type="STRING" id="595494.Tola_2768"/>
<keyword evidence="3" id="KW-1185">Reference proteome</keyword>
<evidence type="ECO:0000313" key="3">
    <source>
        <dbReference type="Proteomes" id="UP000009073"/>
    </source>
</evidence>
<dbReference type="HOGENOM" id="CLU_1517264_0_0_6"/>
<dbReference type="OrthoDB" id="5917215at2"/>
<dbReference type="Pfam" id="PF10973">
    <property type="entry name" value="DUF2799"/>
    <property type="match status" value="1"/>
</dbReference>
<evidence type="ECO:0008006" key="4">
    <source>
        <dbReference type="Google" id="ProtNLM"/>
    </source>
</evidence>
<dbReference type="AlphaFoldDB" id="C4LBT7"/>
<reference evidence="3" key="1">
    <citation type="submission" date="2009-05" db="EMBL/GenBank/DDBJ databases">
        <title>Complete sequence of Tolumonas auensis DSM 9187.</title>
        <authorList>
            <consortium name="US DOE Joint Genome Institute"/>
            <person name="Lucas S."/>
            <person name="Copeland A."/>
            <person name="Lapidus A."/>
            <person name="Glavina del Rio T."/>
            <person name="Tice H."/>
            <person name="Bruce D."/>
            <person name="Goodwin L."/>
            <person name="Pitluck S."/>
            <person name="Chertkov O."/>
            <person name="Brettin T."/>
            <person name="Detter J.C."/>
            <person name="Han C."/>
            <person name="Larimer F."/>
            <person name="Land M."/>
            <person name="Hauser L."/>
            <person name="Kyrpides N."/>
            <person name="Mikhailova N."/>
            <person name="Spring S."/>
            <person name="Beller H."/>
        </authorList>
    </citation>
    <scope>NUCLEOTIDE SEQUENCE [LARGE SCALE GENOMIC DNA]</scope>
    <source>
        <strain evidence="3">DSM 9187 / TA4</strain>
    </source>
</reference>
<dbReference type="InterPro" id="IPR021242">
    <property type="entry name" value="DUF2799"/>
</dbReference>
<sequence length="177" mass="20159">MKYLICASLILAGCSSSMTEQQCADTNWHTRGISDAWSGKYLSDADEYADQCAEYDIQPDFKQWRKGYLSALHQQCPSTKAFELAASQQSYTGPCLADAEFRKTFSIGAAETRQKVELQRIETRLKEIQIAKGSANKEQQQDLSWEEYQLQQELLDIKGTLQIADPEPLNKFLFKKK</sequence>
<dbReference type="EMBL" id="CP001616">
    <property type="protein sequence ID" value="ACQ94361.1"/>
    <property type="molecule type" value="Genomic_DNA"/>
</dbReference>
<proteinExistence type="predicted"/>
<evidence type="ECO:0000313" key="2">
    <source>
        <dbReference type="EMBL" id="ACQ94361.1"/>
    </source>
</evidence>
<feature type="signal peptide" evidence="1">
    <location>
        <begin position="1"/>
        <end position="19"/>
    </location>
</feature>
<name>C4LBT7_TOLAT</name>
<protein>
    <recommendedName>
        <fullName evidence="4">Lipoprotein</fullName>
    </recommendedName>
</protein>
<keyword evidence="1" id="KW-0732">Signal</keyword>
<feature type="chain" id="PRO_5002940369" description="Lipoprotein" evidence="1">
    <location>
        <begin position="20"/>
        <end position="177"/>
    </location>
</feature>
<evidence type="ECO:0000256" key="1">
    <source>
        <dbReference type="SAM" id="SignalP"/>
    </source>
</evidence>
<reference evidence="2 3" key="2">
    <citation type="journal article" date="2011" name="Stand. Genomic Sci.">
        <title>Complete genome sequence of Tolumonas auensis type strain (TA 4).</title>
        <authorList>
            <person name="Chertkov O."/>
            <person name="Copeland A."/>
            <person name="Lucas S."/>
            <person name="Lapidus A."/>
            <person name="Berry K.W."/>
            <person name="Detter J.C."/>
            <person name="Del Rio T.G."/>
            <person name="Hammon N."/>
            <person name="Dalin E."/>
            <person name="Tice H."/>
            <person name="Pitluck S."/>
            <person name="Richardson P."/>
            <person name="Bruce D."/>
            <person name="Goodwin L."/>
            <person name="Han C."/>
            <person name="Tapia R."/>
            <person name="Saunders E."/>
            <person name="Schmutz J."/>
            <person name="Brettin T."/>
            <person name="Larimer F."/>
            <person name="Land M."/>
            <person name="Hauser L."/>
            <person name="Spring S."/>
            <person name="Rohde M."/>
            <person name="Kyrpides N.C."/>
            <person name="Ivanova N."/>
            <person name="Goker M."/>
            <person name="Beller H.R."/>
            <person name="Klenk H.P."/>
            <person name="Woyke T."/>
        </authorList>
    </citation>
    <scope>NUCLEOTIDE SEQUENCE [LARGE SCALE GENOMIC DNA]</scope>
    <source>
        <strain evidence="3">DSM 9187 / TA4</strain>
    </source>
</reference>
<accession>C4LBT7</accession>
<organism evidence="2 3">
    <name type="scientific">Tolumonas auensis (strain DSM 9187 / NBRC 110442 / TA 4)</name>
    <dbReference type="NCBI Taxonomy" id="595494"/>
    <lineage>
        <taxon>Bacteria</taxon>
        <taxon>Pseudomonadati</taxon>
        <taxon>Pseudomonadota</taxon>
        <taxon>Gammaproteobacteria</taxon>
        <taxon>Aeromonadales</taxon>
        <taxon>Aeromonadaceae</taxon>
        <taxon>Tolumonas</taxon>
    </lineage>
</organism>
<dbReference type="Proteomes" id="UP000009073">
    <property type="component" value="Chromosome"/>
</dbReference>
<dbReference type="KEGG" id="tau:Tola_2768"/>